<dbReference type="GO" id="GO:0005886">
    <property type="term" value="C:plasma membrane"/>
    <property type="evidence" value="ECO:0007669"/>
    <property type="project" value="UniProtKB-SubCell"/>
</dbReference>
<accession>A0A2K9EX53</accession>
<feature type="transmembrane region" description="Helical" evidence="9">
    <location>
        <begin position="12"/>
        <end position="33"/>
    </location>
</feature>
<evidence type="ECO:0000256" key="1">
    <source>
        <dbReference type="ARBA" id="ARBA00004429"/>
    </source>
</evidence>
<gene>
    <name evidence="11" type="ORF">CUV01_03930</name>
</gene>
<comment type="function">
    <text evidence="9">Part of the tripartite ATP-independent periplasmic (TRAP) transport system.</text>
</comment>
<feature type="transmembrane region" description="Helical" evidence="9">
    <location>
        <begin position="86"/>
        <end position="110"/>
    </location>
</feature>
<evidence type="ECO:0000256" key="5">
    <source>
        <dbReference type="ARBA" id="ARBA00022692"/>
    </source>
</evidence>
<evidence type="ECO:0000259" key="10">
    <source>
        <dbReference type="Pfam" id="PF04290"/>
    </source>
</evidence>
<evidence type="ECO:0000313" key="12">
    <source>
        <dbReference type="Proteomes" id="UP000233742"/>
    </source>
</evidence>
<dbReference type="PANTHER" id="PTHR35011">
    <property type="entry name" value="2,3-DIKETO-L-GULONATE TRAP TRANSPORTER SMALL PERMEASE PROTEIN YIAM"/>
    <property type="match status" value="1"/>
</dbReference>
<keyword evidence="2 9" id="KW-0813">Transport</keyword>
<comment type="subcellular location">
    <subcellularLocation>
        <location evidence="1 9">Cell inner membrane</location>
        <topology evidence="1 9">Multi-pass membrane protein</topology>
    </subcellularLocation>
</comment>
<keyword evidence="12" id="KW-1185">Reference proteome</keyword>
<dbReference type="RefSeq" id="WP_101459317.1">
    <property type="nucleotide sequence ID" value="NZ_CP025408.1"/>
</dbReference>
<proteinExistence type="inferred from homology"/>
<comment type="similarity">
    <text evidence="8 9">Belongs to the TRAP transporter small permease family.</text>
</comment>
<dbReference type="Proteomes" id="UP000233742">
    <property type="component" value="Chromosome"/>
</dbReference>
<dbReference type="OrthoDB" id="7854755at2"/>
<feature type="transmembrane region" description="Helical" evidence="9">
    <location>
        <begin position="130"/>
        <end position="150"/>
    </location>
</feature>
<dbReference type="Pfam" id="PF04290">
    <property type="entry name" value="DctQ"/>
    <property type="match status" value="1"/>
</dbReference>
<dbReference type="KEGG" id="paro:CUV01_03930"/>
<dbReference type="InterPro" id="IPR007387">
    <property type="entry name" value="TRAP_DctQ"/>
</dbReference>
<evidence type="ECO:0000256" key="6">
    <source>
        <dbReference type="ARBA" id="ARBA00022989"/>
    </source>
</evidence>
<keyword evidence="7 9" id="KW-0472">Membrane</keyword>
<name>A0A2K9EX53_9RHOB</name>
<evidence type="ECO:0000313" key="11">
    <source>
        <dbReference type="EMBL" id="AUH32642.1"/>
    </source>
</evidence>
<evidence type="ECO:0000256" key="3">
    <source>
        <dbReference type="ARBA" id="ARBA00022475"/>
    </source>
</evidence>
<dbReference type="InterPro" id="IPR055348">
    <property type="entry name" value="DctQ"/>
</dbReference>
<evidence type="ECO:0000256" key="7">
    <source>
        <dbReference type="ARBA" id="ARBA00023136"/>
    </source>
</evidence>
<feature type="transmembrane region" description="Helical" evidence="9">
    <location>
        <begin position="45"/>
        <end position="65"/>
    </location>
</feature>
<dbReference type="GO" id="GO:0022857">
    <property type="term" value="F:transmembrane transporter activity"/>
    <property type="evidence" value="ECO:0007669"/>
    <property type="project" value="UniProtKB-UniRule"/>
</dbReference>
<reference evidence="11 12" key="1">
    <citation type="submission" date="2017-12" db="EMBL/GenBank/DDBJ databases">
        <authorList>
            <person name="Hurst M.R.H."/>
        </authorList>
    </citation>
    <scope>NUCLEOTIDE SEQUENCE [LARGE SCALE GENOMIC DNA]</scope>
    <source>
        <strain evidence="11 12">BM15</strain>
    </source>
</reference>
<feature type="domain" description="Tripartite ATP-independent periplasmic transporters DctQ component" evidence="10">
    <location>
        <begin position="28"/>
        <end position="154"/>
    </location>
</feature>
<protein>
    <recommendedName>
        <fullName evidence="9">TRAP transporter small permease protein</fullName>
    </recommendedName>
</protein>
<keyword evidence="4 9" id="KW-0997">Cell inner membrane</keyword>
<evidence type="ECO:0000256" key="9">
    <source>
        <dbReference type="RuleBase" id="RU369079"/>
    </source>
</evidence>
<sequence>MLPTLRMVTDRLINLSAFLGTVALIFVVATVLFDVIGRAFGKPLYGSLDLTTMAFVVVVFGGMALCDKRGGHISVDLFERHFPPRLNLIIDIVVDLLGSVIFLTMGYAVLKSAQLSVMLNLRTNLLGIPQAWFQWLLAGLVIVTGLALLLRAIEFILAGESDHEEGPIE</sequence>
<evidence type="ECO:0000256" key="4">
    <source>
        <dbReference type="ARBA" id="ARBA00022519"/>
    </source>
</evidence>
<organism evidence="11 12">
    <name type="scientific">Paracoccus tegillarcae</name>
    <dbReference type="NCBI Taxonomy" id="1529068"/>
    <lineage>
        <taxon>Bacteria</taxon>
        <taxon>Pseudomonadati</taxon>
        <taxon>Pseudomonadota</taxon>
        <taxon>Alphaproteobacteria</taxon>
        <taxon>Rhodobacterales</taxon>
        <taxon>Paracoccaceae</taxon>
        <taxon>Paracoccus</taxon>
    </lineage>
</organism>
<comment type="subunit">
    <text evidence="9">The complex comprises the extracytoplasmic solute receptor protein and the two transmembrane proteins.</text>
</comment>
<evidence type="ECO:0000256" key="2">
    <source>
        <dbReference type="ARBA" id="ARBA00022448"/>
    </source>
</evidence>
<keyword evidence="3" id="KW-1003">Cell membrane</keyword>
<dbReference type="EMBL" id="CP025408">
    <property type="protein sequence ID" value="AUH32642.1"/>
    <property type="molecule type" value="Genomic_DNA"/>
</dbReference>
<keyword evidence="6 9" id="KW-1133">Transmembrane helix</keyword>
<evidence type="ECO:0000256" key="8">
    <source>
        <dbReference type="ARBA" id="ARBA00038436"/>
    </source>
</evidence>
<keyword evidence="5 9" id="KW-0812">Transmembrane</keyword>
<dbReference type="AlphaFoldDB" id="A0A2K9EX53"/>